<evidence type="ECO:0000313" key="12">
    <source>
        <dbReference type="Proteomes" id="UP000001052"/>
    </source>
</evidence>
<dbReference type="GO" id="GO:0006449">
    <property type="term" value="P:regulation of translational termination"/>
    <property type="evidence" value="ECO:0007669"/>
    <property type="project" value="UniProtKB-UniRule"/>
</dbReference>
<dbReference type="NCBIfam" id="TIGR00231">
    <property type="entry name" value="small_GTP"/>
    <property type="match status" value="1"/>
</dbReference>
<dbReference type="EMBL" id="CP001734">
    <property type="protein sequence ID" value="ACV68776.1"/>
    <property type="molecule type" value="Genomic_DNA"/>
</dbReference>
<accession>C8X2X9</accession>
<comment type="subcellular location">
    <subcellularLocation>
        <location evidence="1 9">Cytoplasm</location>
    </subcellularLocation>
</comment>
<protein>
    <recommendedName>
        <fullName evidence="8 9">Peptide chain release factor 3</fullName>
        <shortName evidence="9">RF-3</shortName>
    </recommendedName>
</protein>
<reference evidence="11 12" key="2">
    <citation type="journal article" date="2010" name="Stand. Genomic Sci.">
        <title>Complete genome sequence of Desulfohalobium retbaense type strain (HR(100)).</title>
        <authorList>
            <person name="Spring S."/>
            <person name="Nolan M."/>
            <person name="Lapidus A."/>
            <person name="Glavina Del Rio T."/>
            <person name="Copeland A."/>
            <person name="Tice H."/>
            <person name="Cheng J.F."/>
            <person name="Lucas S."/>
            <person name="Land M."/>
            <person name="Chen F."/>
            <person name="Bruce D."/>
            <person name="Goodwin L."/>
            <person name="Pitluck S."/>
            <person name="Ivanova N."/>
            <person name="Mavromatis K."/>
            <person name="Mikhailova N."/>
            <person name="Pati A."/>
            <person name="Chen A."/>
            <person name="Palaniappan K."/>
            <person name="Hauser L."/>
            <person name="Chang Y.J."/>
            <person name="Jeffries C.D."/>
            <person name="Munk C."/>
            <person name="Kiss H."/>
            <person name="Chain P."/>
            <person name="Han C."/>
            <person name="Brettin T."/>
            <person name="Detter J.C."/>
            <person name="Schuler E."/>
            <person name="Goker M."/>
            <person name="Rohde M."/>
            <person name="Bristow J."/>
            <person name="Eisen J.A."/>
            <person name="Markowitz V."/>
            <person name="Hugenholtz P."/>
            <person name="Kyrpides N.C."/>
            <person name="Klenk H.P."/>
        </authorList>
    </citation>
    <scope>NUCLEOTIDE SEQUENCE [LARGE SCALE GENOMIC DNA]</scope>
    <source>
        <strain evidence="11 12">DSM 5692</strain>
    </source>
</reference>
<dbReference type="InterPro" id="IPR038467">
    <property type="entry name" value="RF3_dom_3_sf"/>
</dbReference>
<comment type="similarity">
    <text evidence="2 9">Belongs to the TRAFAC class translation factor GTPase superfamily. Classic translation factor GTPase family. PrfC subfamily.</text>
</comment>
<dbReference type="InterPro" id="IPR032090">
    <property type="entry name" value="RF3_C"/>
</dbReference>
<evidence type="ECO:0000256" key="2">
    <source>
        <dbReference type="ARBA" id="ARBA00009978"/>
    </source>
</evidence>
<dbReference type="Pfam" id="PF00009">
    <property type="entry name" value="GTP_EFTU"/>
    <property type="match status" value="1"/>
</dbReference>
<dbReference type="FunFam" id="3.40.50.300:FF:000542">
    <property type="entry name" value="Peptide chain release factor 3"/>
    <property type="match status" value="1"/>
</dbReference>
<dbReference type="Proteomes" id="UP000001052">
    <property type="component" value="Chromosome"/>
</dbReference>
<dbReference type="InterPro" id="IPR031157">
    <property type="entry name" value="G_TR_CS"/>
</dbReference>
<dbReference type="HOGENOM" id="CLU_002794_2_1_7"/>
<keyword evidence="12" id="KW-1185">Reference proteome</keyword>
<dbReference type="SUPFAM" id="SSF50447">
    <property type="entry name" value="Translation proteins"/>
    <property type="match status" value="1"/>
</dbReference>
<dbReference type="GO" id="GO:0003924">
    <property type="term" value="F:GTPase activity"/>
    <property type="evidence" value="ECO:0007669"/>
    <property type="project" value="InterPro"/>
</dbReference>
<dbReference type="GO" id="GO:0016149">
    <property type="term" value="F:translation release factor activity, codon specific"/>
    <property type="evidence" value="ECO:0007669"/>
    <property type="project" value="UniProtKB-UniRule"/>
</dbReference>
<dbReference type="PROSITE" id="PS00301">
    <property type="entry name" value="G_TR_1"/>
    <property type="match status" value="1"/>
</dbReference>
<dbReference type="PROSITE" id="PS51722">
    <property type="entry name" value="G_TR_2"/>
    <property type="match status" value="1"/>
</dbReference>
<dbReference type="RefSeq" id="WP_015751923.1">
    <property type="nucleotide sequence ID" value="NC_013223.1"/>
</dbReference>
<dbReference type="PRINTS" id="PR00315">
    <property type="entry name" value="ELONGATNFCT"/>
</dbReference>
<feature type="binding site" evidence="9">
    <location>
        <begin position="24"/>
        <end position="31"/>
    </location>
    <ligand>
        <name>GTP</name>
        <dbReference type="ChEBI" id="CHEBI:37565"/>
    </ligand>
</feature>
<dbReference type="PANTHER" id="PTHR43556:SF2">
    <property type="entry name" value="PEPTIDE CHAIN RELEASE FACTOR RF3"/>
    <property type="match status" value="1"/>
</dbReference>
<organism evidence="11 12">
    <name type="scientific">Desulfohalobium retbaense (strain ATCC 49708 / DSM 5692 / JCM 16813 / HR100)</name>
    <dbReference type="NCBI Taxonomy" id="485915"/>
    <lineage>
        <taxon>Bacteria</taxon>
        <taxon>Pseudomonadati</taxon>
        <taxon>Thermodesulfobacteriota</taxon>
        <taxon>Desulfovibrionia</taxon>
        <taxon>Desulfovibrionales</taxon>
        <taxon>Desulfohalobiaceae</taxon>
        <taxon>Desulfohalobium</taxon>
    </lineage>
</organism>
<dbReference type="Pfam" id="PF16658">
    <property type="entry name" value="RF3_C"/>
    <property type="match status" value="1"/>
</dbReference>
<evidence type="ECO:0000259" key="10">
    <source>
        <dbReference type="PROSITE" id="PS51722"/>
    </source>
</evidence>
<dbReference type="GO" id="GO:0005525">
    <property type="term" value="F:GTP binding"/>
    <property type="evidence" value="ECO:0007669"/>
    <property type="project" value="UniProtKB-UniRule"/>
</dbReference>
<dbReference type="CDD" id="cd03689">
    <property type="entry name" value="RF3_II"/>
    <property type="match status" value="1"/>
</dbReference>
<dbReference type="SUPFAM" id="SSF54980">
    <property type="entry name" value="EF-G C-terminal domain-like"/>
    <property type="match status" value="1"/>
</dbReference>
<evidence type="ECO:0000256" key="5">
    <source>
        <dbReference type="ARBA" id="ARBA00022917"/>
    </source>
</evidence>
<dbReference type="InterPro" id="IPR041732">
    <property type="entry name" value="RF3_GTP-bd"/>
</dbReference>
<evidence type="ECO:0000256" key="6">
    <source>
        <dbReference type="ARBA" id="ARBA00023134"/>
    </source>
</evidence>
<dbReference type="KEGG" id="drt:Dret_1490"/>
<evidence type="ECO:0000256" key="4">
    <source>
        <dbReference type="ARBA" id="ARBA00022741"/>
    </source>
</evidence>
<dbReference type="AlphaFoldDB" id="C8X2X9"/>
<keyword evidence="3 9" id="KW-0963">Cytoplasm</keyword>
<dbReference type="InterPro" id="IPR053905">
    <property type="entry name" value="EF-G-like_DII"/>
</dbReference>
<dbReference type="InterPro" id="IPR005225">
    <property type="entry name" value="Small_GTP-bd"/>
</dbReference>
<dbReference type="InterPro" id="IPR000795">
    <property type="entry name" value="T_Tr_GTP-bd_dom"/>
</dbReference>
<dbReference type="PANTHER" id="PTHR43556">
    <property type="entry name" value="PEPTIDE CHAIN RELEASE FACTOR RF3"/>
    <property type="match status" value="1"/>
</dbReference>
<dbReference type="InterPro" id="IPR035647">
    <property type="entry name" value="EFG_III/V"/>
</dbReference>
<sequence length="535" mass="60660">MSDSHFARQLQREVRQRRTFGIISHPDAGKTTLTEKFLLFGGAIQQAGAVKAKKATRHARSDWMKVEQDRGISVTSSVMKFEYGDCELNLLDTPGHQDFSEDTYRVLTAVDSALMVIDSVKGVESQTEKLMQVCRMRSIPIMTFINKLDRDGREPLELLDEIEDKLGIQAVPMTWPIGMGKRFQGVYDLINGELRFFETAENKGARPREATVVKDLESEELDRLLGETAANELREDVELLSGAGYPFDHEAYLAGKQTPVFFGSAVNNFGVQELLDNFVRLAPAPKAREAETRMVAPEEPEFSGVVFKIQANMDPDHRDRIAFMRICSGKFERGMRVRHHRLKKNMQLGNAIIFMARDRAGAEEAWPGDIVGLPNHGTLKIGDTLTSKEELKFLGIPNFAPEFFQRVILKNPLKSKQLEKGLAQLAEEGAIQFFRPITGREFILGAIGALQFDITAGRLKTEYGVEATYEPVQIYAVRWVESENKKQLQEVRKKYHNSLVEDAQGAPALFFPTRWRLEKAEEDWPEVRFTHVKEH</sequence>
<dbReference type="STRING" id="485915.Dret_1490"/>
<name>C8X2X9_DESRD</name>
<dbReference type="SUPFAM" id="SSF52540">
    <property type="entry name" value="P-loop containing nucleoside triphosphate hydrolases"/>
    <property type="match status" value="1"/>
</dbReference>
<dbReference type="GO" id="GO:0016150">
    <property type="term" value="F:translation release factor activity, codon nonspecific"/>
    <property type="evidence" value="ECO:0007669"/>
    <property type="project" value="TreeGrafter"/>
</dbReference>
<evidence type="ECO:0000256" key="9">
    <source>
        <dbReference type="HAMAP-Rule" id="MF_00072"/>
    </source>
</evidence>
<dbReference type="NCBIfam" id="TIGR00503">
    <property type="entry name" value="prfC"/>
    <property type="match status" value="1"/>
</dbReference>
<comment type="function">
    <text evidence="7 9">Increases the formation of ribosomal termination complexes and stimulates activities of RF-1 and RF-2. It binds guanine nucleotides and has strong preference for UGA stop codons. It may interact directly with the ribosome. The stimulation of RF-1 and RF-2 is significantly reduced by GTP and GDP, but not by GMP.</text>
</comment>
<evidence type="ECO:0000256" key="8">
    <source>
        <dbReference type="ARBA" id="ARBA00073639"/>
    </source>
</evidence>
<dbReference type="NCBIfam" id="NF001964">
    <property type="entry name" value="PRK00741.1"/>
    <property type="match status" value="1"/>
</dbReference>
<evidence type="ECO:0000256" key="3">
    <source>
        <dbReference type="ARBA" id="ARBA00022490"/>
    </source>
</evidence>
<keyword evidence="5 9" id="KW-0648">Protein biosynthesis</keyword>
<dbReference type="Gene3D" id="3.30.70.3280">
    <property type="entry name" value="Peptide chain release factor 3, domain III"/>
    <property type="match status" value="1"/>
</dbReference>
<dbReference type="InterPro" id="IPR027417">
    <property type="entry name" value="P-loop_NTPase"/>
</dbReference>
<dbReference type="HAMAP" id="MF_00072">
    <property type="entry name" value="Rel_fac_3"/>
    <property type="match status" value="1"/>
</dbReference>
<dbReference type="InterPro" id="IPR009000">
    <property type="entry name" value="Transl_B-barrel_sf"/>
</dbReference>
<dbReference type="FunFam" id="2.40.30.10:FF:000040">
    <property type="entry name" value="Peptide chain release factor 3"/>
    <property type="match status" value="1"/>
</dbReference>
<dbReference type="InterPro" id="IPR004548">
    <property type="entry name" value="PrfC"/>
</dbReference>
<proteinExistence type="inferred from homology"/>
<feature type="binding site" evidence="9">
    <location>
        <begin position="92"/>
        <end position="96"/>
    </location>
    <ligand>
        <name>GTP</name>
        <dbReference type="ChEBI" id="CHEBI:37565"/>
    </ligand>
</feature>
<keyword evidence="4 9" id="KW-0547">Nucleotide-binding</keyword>
<feature type="binding site" evidence="9">
    <location>
        <begin position="146"/>
        <end position="149"/>
    </location>
    <ligand>
        <name>GTP</name>
        <dbReference type="ChEBI" id="CHEBI:37565"/>
    </ligand>
</feature>
<dbReference type="OrthoDB" id="9801472at2"/>
<dbReference type="CDD" id="cd04169">
    <property type="entry name" value="RF3"/>
    <property type="match status" value="1"/>
</dbReference>
<dbReference type="GO" id="GO:0005829">
    <property type="term" value="C:cytosol"/>
    <property type="evidence" value="ECO:0007669"/>
    <property type="project" value="TreeGrafter"/>
</dbReference>
<reference evidence="12" key="1">
    <citation type="submission" date="2009-09" db="EMBL/GenBank/DDBJ databases">
        <title>The complete chromosome of Desulfohalobium retbaense DSM 5692.</title>
        <authorList>
            <consortium name="US DOE Joint Genome Institute (JGI-PGF)"/>
            <person name="Lucas S."/>
            <person name="Copeland A."/>
            <person name="Lapidus A."/>
            <person name="Glavina del Rio T."/>
            <person name="Dalin E."/>
            <person name="Tice H."/>
            <person name="Bruce D."/>
            <person name="Goodwin L."/>
            <person name="Pitluck S."/>
            <person name="Kyrpides N."/>
            <person name="Mavromatis K."/>
            <person name="Ivanova N."/>
            <person name="Mikhailova N."/>
            <person name="Munk A.C."/>
            <person name="Brettin T."/>
            <person name="Detter J.C."/>
            <person name="Han C."/>
            <person name="Tapia R."/>
            <person name="Larimer F."/>
            <person name="Land M."/>
            <person name="Hauser L."/>
            <person name="Markowitz V."/>
            <person name="Cheng J.-F."/>
            <person name="Hugenholtz P."/>
            <person name="Woyke T."/>
            <person name="Wu D."/>
            <person name="Spring S."/>
            <person name="Klenk H.-P."/>
            <person name="Eisen J.A."/>
        </authorList>
    </citation>
    <scope>NUCLEOTIDE SEQUENCE [LARGE SCALE GENOMIC DNA]</scope>
    <source>
        <strain evidence="12">DSM 5692</strain>
    </source>
</reference>
<evidence type="ECO:0000313" key="11">
    <source>
        <dbReference type="EMBL" id="ACV68776.1"/>
    </source>
</evidence>
<feature type="domain" description="Tr-type G" evidence="10">
    <location>
        <begin position="15"/>
        <end position="286"/>
    </location>
</feature>
<evidence type="ECO:0000256" key="7">
    <source>
        <dbReference type="ARBA" id="ARBA00025017"/>
    </source>
</evidence>
<dbReference type="FunFam" id="3.30.70.3280:FF:000001">
    <property type="entry name" value="Peptide chain release factor 3"/>
    <property type="match status" value="1"/>
</dbReference>
<gene>
    <name evidence="9" type="primary">prfC</name>
    <name evidence="11" type="ordered locus">Dret_1490</name>
</gene>
<dbReference type="Gene3D" id="3.40.50.300">
    <property type="entry name" value="P-loop containing nucleotide triphosphate hydrolases"/>
    <property type="match status" value="2"/>
</dbReference>
<keyword evidence="6 9" id="KW-0342">GTP-binding</keyword>
<evidence type="ECO:0000256" key="1">
    <source>
        <dbReference type="ARBA" id="ARBA00004496"/>
    </source>
</evidence>
<dbReference type="Pfam" id="PF22042">
    <property type="entry name" value="EF-G_D2"/>
    <property type="match status" value="1"/>
</dbReference>
<dbReference type="eggNOG" id="COG4108">
    <property type="taxonomic scope" value="Bacteria"/>
</dbReference>